<dbReference type="SUPFAM" id="SSF82693">
    <property type="entry name" value="Multidrug efflux transporter AcrB pore domain, PN1, PN2, PC1 and PC2 subdomains"/>
    <property type="match status" value="1"/>
</dbReference>
<keyword evidence="1" id="KW-0812">Transmembrane</keyword>
<dbReference type="AlphaFoldDB" id="A0A383DGL1"/>
<organism evidence="2">
    <name type="scientific">marine metagenome</name>
    <dbReference type="NCBI Taxonomy" id="408172"/>
    <lineage>
        <taxon>unclassified sequences</taxon>
        <taxon>metagenomes</taxon>
        <taxon>ecological metagenomes</taxon>
    </lineage>
</organism>
<dbReference type="Gene3D" id="3.30.70.1430">
    <property type="entry name" value="Multidrug efflux transporter AcrB pore domain"/>
    <property type="match status" value="1"/>
</dbReference>
<dbReference type="PANTHER" id="PTHR32063">
    <property type="match status" value="1"/>
</dbReference>
<name>A0A383DGL1_9ZZZZ</name>
<evidence type="ECO:0000313" key="2">
    <source>
        <dbReference type="EMBL" id="SVE42998.1"/>
    </source>
</evidence>
<dbReference type="Pfam" id="PF00873">
    <property type="entry name" value="ACR_tran"/>
    <property type="match status" value="1"/>
</dbReference>
<dbReference type="Gene3D" id="1.20.1640.10">
    <property type="entry name" value="Multidrug efflux transporter AcrB transmembrane domain"/>
    <property type="match status" value="1"/>
</dbReference>
<dbReference type="Gene3D" id="3.30.70.1320">
    <property type="entry name" value="Multidrug efflux transporter AcrB pore domain like"/>
    <property type="match status" value="1"/>
</dbReference>
<keyword evidence="1" id="KW-1133">Transmembrane helix</keyword>
<reference evidence="2" key="1">
    <citation type="submission" date="2018-05" db="EMBL/GenBank/DDBJ databases">
        <authorList>
            <person name="Lanie J.A."/>
            <person name="Ng W.-L."/>
            <person name="Kazmierczak K.M."/>
            <person name="Andrzejewski T.M."/>
            <person name="Davidsen T.M."/>
            <person name="Wayne K.J."/>
            <person name="Tettelin H."/>
            <person name="Glass J.I."/>
            <person name="Rusch D."/>
            <person name="Podicherti R."/>
            <person name="Tsui H.-C.T."/>
            <person name="Winkler M.E."/>
        </authorList>
    </citation>
    <scope>NUCLEOTIDE SEQUENCE</scope>
</reference>
<feature type="transmembrane region" description="Helical" evidence="1">
    <location>
        <begin position="15"/>
        <end position="32"/>
    </location>
</feature>
<dbReference type="InterPro" id="IPR027463">
    <property type="entry name" value="AcrB_DN_DC_subdom"/>
</dbReference>
<dbReference type="InterPro" id="IPR001036">
    <property type="entry name" value="Acrflvin-R"/>
</dbReference>
<dbReference type="PANTHER" id="PTHR32063:SF33">
    <property type="entry name" value="RND SUPERFAMILY EFFLUX PUMP PERMEASE COMPONENT"/>
    <property type="match status" value="1"/>
</dbReference>
<evidence type="ECO:0000256" key="1">
    <source>
        <dbReference type="SAM" id="Phobius"/>
    </source>
</evidence>
<dbReference type="EMBL" id="UINC01216736">
    <property type="protein sequence ID" value="SVE42998.1"/>
    <property type="molecule type" value="Genomic_DNA"/>
</dbReference>
<proteinExistence type="predicted"/>
<dbReference type="GO" id="GO:0042910">
    <property type="term" value="F:xenobiotic transmembrane transporter activity"/>
    <property type="evidence" value="ECO:0007669"/>
    <property type="project" value="TreeGrafter"/>
</dbReference>
<evidence type="ECO:0008006" key="3">
    <source>
        <dbReference type="Google" id="ProtNLM"/>
    </source>
</evidence>
<accession>A0A383DGL1</accession>
<gene>
    <name evidence="2" type="ORF">METZ01_LOCUS495852</name>
</gene>
<sequence length="194" mass="21374">MSEHKVIAWFTDNPVAANLVMLIFIAGGLISLSTMHKEEFPTIDPGIIRVQVPYLGAAPEEVEQGVCIRIEEAIEGVDGMDRFFSISNEGMCTVMIEILQNVDVTRVLNDVKAKVDAISTFPAETEKPIVSALLFQGQTISFALYGNTDETTLKVLAEQMRDEISALPGISQVGVNYVRPWEISIEVSEQTLQQ</sequence>
<keyword evidence="1" id="KW-0472">Membrane</keyword>
<dbReference type="Gene3D" id="3.30.2090.10">
    <property type="entry name" value="Multidrug efflux transporter AcrB TolC docking domain, DN and DC subdomains"/>
    <property type="match status" value="1"/>
</dbReference>
<dbReference type="GO" id="GO:0005886">
    <property type="term" value="C:plasma membrane"/>
    <property type="evidence" value="ECO:0007669"/>
    <property type="project" value="TreeGrafter"/>
</dbReference>
<protein>
    <recommendedName>
        <fullName evidence="3">Efflux RND transporter permease subunit</fullName>
    </recommendedName>
</protein>
<feature type="non-terminal residue" evidence="2">
    <location>
        <position position="194"/>
    </location>
</feature>